<keyword evidence="5 7" id="KW-0472">Membrane</keyword>
<evidence type="ECO:0000256" key="4">
    <source>
        <dbReference type="ARBA" id="ARBA00022989"/>
    </source>
</evidence>
<feature type="transmembrane region" description="Helical" evidence="7">
    <location>
        <begin position="344"/>
        <end position="367"/>
    </location>
</feature>
<dbReference type="RefSeq" id="WP_073210451.1">
    <property type="nucleotide sequence ID" value="NZ_FRBD01000021.1"/>
</dbReference>
<evidence type="ECO:0000256" key="2">
    <source>
        <dbReference type="ARBA" id="ARBA00022448"/>
    </source>
</evidence>
<evidence type="ECO:0000256" key="1">
    <source>
        <dbReference type="ARBA" id="ARBA00004141"/>
    </source>
</evidence>
<keyword evidence="6" id="KW-0769">Symport</keyword>
<dbReference type="PANTHER" id="PTHR42948">
    <property type="entry name" value="TRANSPORTER"/>
    <property type="match status" value="1"/>
</dbReference>
<evidence type="ECO:0000313" key="8">
    <source>
        <dbReference type="EMBL" id="SHL07855.1"/>
    </source>
</evidence>
<feature type="transmembrane region" description="Helical" evidence="7">
    <location>
        <begin position="139"/>
        <end position="159"/>
    </location>
</feature>
<feature type="transmembrane region" description="Helical" evidence="7">
    <location>
        <begin position="86"/>
        <end position="114"/>
    </location>
</feature>
<accession>A0A1M6XPY0</accession>
<dbReference type="PANTHER" id="PTHR42948:SF1">
    <property type="entry name" value="TRANSPORTER"/>
    <property type="match status" value="1"/>
</dbReference>
<dbReference type="CDD" id="cd10336">
    <property type="entry name" value="SLC6sbd_Tyt1-Like"/>
    <property type="match status" value="1"/>
</dbReference>
<keyword evidence="3 6" id="KW-0812">Transmembrane</keyword>
<name>A0A1M6XPY0_XYLRU</name>
<evidence type="ECO:0000256" key="3">
    <source>
        <dbReference type="ARBA" id="ARBA00022692"/>
    </source>
</evidence>
<dbReference type="EMBL" id="FRBD01000021">
    <property type="protein sequence ID" value="SHL07855.1"/>
    <property type="molecule type" value="Genomic_DNA"/>
</dbReference>
<dbReference type="InterPro" id="IPR047218">
    <property type="entry name" value="YocR/YhdH-like"/>
</dbReference>
<sequence length="450" mass="48963">MEKRGTFGSKLAIVLTTAGSAVGLGNIWRFPFMTGQNGGAAFILIYLGCVFLLGIPGMISEFIVGRHSQSNAARAYGNLGYKNGRLIGYLGILTSTIILGFYAVVAGWCLQYLYASIAGHLNGDTTYIVEYFKSFSSDPIRPCLWGVGFVVITHFVVAQGVEKGIERASKLLMPLLMIILIILVIASCLLPGAGKGIDFLLKPDFSKVSGSVFLEALGQAFFSLSLGTACLCTYASYFKKETNLLKSATQIALLDSGIAIMAGLMIFPAAFSVGVQPDSGPSLIFITLPNVFRQAFESMPIVGFIISILFYALLVFAALTSTISMHEIGTAFFHEELHWARSKAAWILTIVCATITIFCSLSVGAYSNLQLFGMPLMDFCDFLTAQIMLPAGAFFTSILLGWFVEQRLLINEFTNNGALKATFFKAYLFSVKFIVPLCILLIFLHQFNLI</sequence>
<dbReference type="NCBIfam" id="NF037979">
    <property type="entry name" value="Na_transp"/>
    <property type="match status" value="1"/>
</dbReference>
<feature type="transmembrane region" description="Helical" evidence="7">
    <location>
        <begin position="7"/>
        <end position="28"/>
    </location>
</feature>
<feature type="transmembrane region" description="Helical" evidence="7">
    <location>
        <begin position="301"/>
        <end position="323"/>
    </location>
</feature>
<feature type="transmembrane region" description="Helical" evidence="7">
    <location>
        <begin position="250"/>
        <end position="271"/>
    </location>
</feature>
<dbReference type="PRINTS" id="PR00176">
    <property type="entry name" value="NANEUSMPORT"/>
</dbReference>
<dbReference type="InterPro" id="IPR000175">
    <property type="entry name" value="Na/ntran_symport"/>
</dbReference>
<dbReference type="GO" id="GO:0015293">
    <property type="term" value="F:symporter activity"/>
    <property type="evidence" value="ECO:0007669"/>
    <property type="project" value="UniProtKB-KW"/>
</dbReference>
<proteinExistence type="inferred from homology"/>
<protein>
    <recommendedName>
        <fullName evidence="6">Transporter</fullName>
    </recommendedName>
</protein>
<dbReference type="GO" id="GO:0016020">
    <property type="term" value="C:membrane"/>
    <property type="evidence" value="ECO:0007669"/>
    <property type="project" value="UniProtKB-SubCell"/>
</dbReference>
<keyword evidence="2 6" id="KW-0813">Transport</keyword>
<dbReference type="Proteomes" id="UP000184130">
    <property type="component" value="Unassembled WGS sequence"/>
</dbReference>
<dbReference type="PROSITE" id="PS50267">
    <property type="entry name" value="NA_NEUROTRAN_SYMP_3"/>
    <property type="match status" value="1"/>
</dbReference>
<gene>
    <name evidence="8" type="ORF">SAMN05216463_12163</name>
</gene>
<keyword evidence="4 7" id="KW-1133">Transmembrane helix</keyword>
<feature type="transmembrane region" description="Helical" evidence="7">
    <location>
        <begin position="171"/>
        <end position="193"/>
    </location>
</feature>
<feature type="transmembrane region" description="Helical" evidence="7">
    <location>
        <begin position="213"/>
        <end position="238"/>
    </location>
</feature>
<dbReference type="AlphaFoldDB" id="A0A1M6XPY0"/>
<dbReference type="SUPFAM" id="SSF161070">
    <property type="entry name" value="SNF-like"/>
    <property type="match status" value="1"/>
</dbReference>
<reference evidence="8 9" key="1">
    <citation type="submission" date="2016-11" db="EMBL/GenBank/DDBJ databases">
        <authorList>
            <person name="Jaros S."/>
            <person name="Januszkiewicz K."/>
            <person name="Wedrychowicz H."/>
        </authorList>
    </citation>
    <scope>NUCLEOTIDE SEQUENCE [LARGE SCALE GENOMIC DNA]</scope>
    <source>
        <strain evidence="8 9">KHT3</strain>
    </source>
</reference>
<dbReference type="OrthoDB" id="9762833at2"/>
<dbReference type="PROSITE" id="PS00610">
    <property type="entry name" value="NA_NEUROTRAN_SYMP_1"/>
    <property type="match status" value="1"/>
</dbReference>
<organism evidence="8 9">
    <name type="scientific">Xylanibacter ruminicola</name>
    <name type="common">Prevotella ruminicola</name>
    <dbReference type="NCBI Taxonomy" id="839"/>
    <lineage>
        <taxon>Bacteria</taxon>
        <taxon>Pseudomonadati</taxon>
        <taxon>Bacteroidota</taxon>
        <taxon>Bacteroidia</taxon>
        <taxon>Bacteroidales</taxon>
        <taxon>Prevotellaceae</taxon>
        <taxon>Xylanibacter</taxon>
    </lineage>
</organism>
<evidence type="ECO:0000256" key="6">
    <source>
        <dbReference type="RuleBase" id="RU003732"/>
    </source>
</evidence>
<evidence type="ECO:0000256" key="7">
    <source>
        <dbReference type="SAM" id="Phobius"/>
    </source>
</evidence>
<evidence type="ECO:0000256" key="5">
    <source>
        <dbReference type="ARBA" id="ARBA00023136"/>
    </source>
</evidence>
<feature type="transmembrane region" description="Helical" evidence="7">
    <location>
        <begin position="387"/>
        <end position="405"/>
    </location>
</feature>
<evidence type="ECO:0000313" key="9">
    <source>
        <dbReference type="Proteomes" id="UP000184130"/>
    </source>
</evidence>
<comment type="similarity">
    <text evidence="6">Belongs to the sodium:neurotransmitter symporter (SNF) (TC 2.A.22) family.</text>
</comment>
<feature type="transmembrane region" description="Helical" evidence="7">
    <location>
        <begin position="426"/>
        <end position="447"/>
    </location>
</feature>
<feature type="transmembrane region" description="Helical" evidence="7">
    <location>
        <begin position="40"/>
        <end position="65"/>
    </location>
</feature>
<comment type="subcellular location">
    <subcellularLocation>
        <location evidence="1">Membrane</location>
        <topology evidence="1">Multi-pass membrane protein</topology>
    </subcellularLocation>
</comment>
<dbReference type="Pfam" id="PF00209">
    <property type="entry name" value="SNF"/>
    <property type="match status" value="2"/>
</dbReference>
<dbReference type="InterPro" id="IPR037272">
    <property type="entry name" value="SNS_sf"/>
</dbReference>